<feature type="domain" description="Methyltransferase type 11" evidence="1">
    <location>
        <begin position="52"/>
        <end position="140"/>
    </location>
</feature>
<dbReference type="CDD" id="cd02440">
    <property type="entry name" value="AdoMet_MTases"/>
    <property type="match status" value="1"/>
</dbReference>
<keyword evidence="2" id="KW-0489">Methyltransferase</keyword>
<evidence type="ECO:0000259" key="1">
    <source>
        <dbReference type="Pfam" id="PF08241"/>
    </source>
</evidence>
<dbReference type="InterPro" id="IPR029063">
    <property type="entry name" value="SAM-dependent_MTases_sf"/>
</dbReference>
<sequence length="272" mass="29446">MPVTDTGGRTGYVFDNDNAHSGGQHRFLASAHDPMTTARLAETGVGAGWRCLEVGAGGGSVAVWLAGRVAPTGSVLATDVKPQRIPRRPGLTVVRHDVTSDPLPESEFDLVVARLVLRHLPQRLEVLDRLVRALKPGGRLQIDEFDTSYEPPLVTPDERSRRVYEDFIAAKDAVMRAAGVDPAFGRHVAAAMRDAGLADIDPRPFIQLRRAGSADLEQLVNHTFHLRDALVAAGMTDERLAEVRSAMRDPSFLAASSVMYSVHGTRPLDGAF</sequence>
<dbReference type="GO" id="GO:0008168">
    <property type="term" value="F:methyltransferase activity"/>
    <property type="evidence" value="ECO:0007669"/>
    <property type="project" value="UniProtKB-KW"/>
</dbReference>
<reference evidence="3" key="1">
    <citation type="journal article" date="2019" name="Int. J. Syst. Evol. Microbiol.">
        <title>The Global Catalogue of Microorganisms (GCM) 10K type strain sequencing project: providing services to taxonomists for standard genome sequencing and annotation.</title>
        <authorList>
            <consortium name="The Broad Institute Genomics Platform"/>
            <consortium name="The Broad Institute Genome Sequencing Center for Infectious Disease"/>
            <person name="Wu L."/>
            <person name="Ma J."/>
        </authorList>
    </citation>
    <scope>NUCLEOTIDE SEQUENCE [LARGE SCALE GENOMIC DNA]</scope>
    <source>
        <strain evidence="3">JCM 10303</strain>
    </source>
</reference>
<organism evidence="2 3">
    <name type="scientific">Saccharopolyspora erythraea</name>
    <name type="common">Streptomyces erythraeus</name>
    <dbReference type="NCBI Taxonomy" id="1836"/>
    <lineage>
        <taxon>Bacteria</taxon>
        <taxon>Bacillati</taxon>
        <taxon>Actinomycetota</taxon>
        <taxon>Actinomycetes</taxon>
        <taxon>Pseudonocardiales</taxon>
        <taxon>Pseudonocardiaceae</taxon>
        <taxon>Saccharopolyspora</taxon>
    </lineage>
</organism>
<accession>A0ABP3M5Z8</accession>
<dbReference type="Pfam" id="PF08241">
    <property type="entry name" value="Methyltransf_11"/>
    <property type="match status" value="1"/>
</dbReference>
<comment type="caution">
    <text evidence="2">The sequence shown here is derived from an EMBL/GenBank/DDBJ whole genome shotgun (WGS) entry which is preliminary data.</text>
</comment>
<evidence type="ECO:0000313" key="2">
    <source>
        <dbReference type="EMBL" id="GAA0513986.1"/>
    </source>
</evidence>
<dbReference type="Gene3D" id="3.40.50.150">
    <property type="entry name" value="Vaccinia Virus protein VP39"/>
    <property type="match status" value="1"/>
</dbReference>
<dbReference type="InterPro" id="IPR013216">
    <property type="entry name" value="Methyltransf_11"/>
</dbReference>
<proteinExistence type="predicted"/>
<dbReference type="Proteomes" id="UP001500729">
    <property type="component" value="Unassembled WGS sequence"/>
</dbReference>
<keyword evidence="2" id="KW-0808">Transferase</keyword>
<dbReference type="RefSeq" id="WP_009945602.1">
    <property type="nucleotide sequence ID" value="NZ_BAAAGS010000005.1"/>
</dbReference>
<protein>
    <submittedName>
        <fullName evidence="2">Methyltransferase domain-containing protein</fullName>
    </submittedName>
</protein>
<dbReference type="PANTHER" id="PTHR43591">
    <property type="entry name" value="METHYLTRANSFERASE"/>
    <property type="match status" value="1"/>
</dbReference>
<dbReference type="SUPFAM" id="SSF53335">
    <property type="entry name" value="S-adenosyl-L-methionine-dependent methyltransferases"/>
    <property type="match status" value="1"/>
</dbReference>
<name>A0ABP3M5Z8_SACER</name>
<dbReference type="GO" id="GO:0032259">
    <property type="term" value="P:methylation"/>
    <property type="evidence" value="ECO:0007669"/>
    <property type="project" value="UniProtKB-KW"/>
</dbReference>
<evidence type="ECO:0000313" key="3">
    <source>
        <dbReference type="Proteomes" id="UP001500729"/>
    </source>
</evidence>
<gene>
    <name evidence="2" type="ORF">GCM10009533_11100</name>
</gene>
<dbReference type="EMBL" id="BAAAGS010000005">
    <property type="protein sequence ID" value="GAA0513986.1"/>
    <property type="molecule type" value="Genomic_DNA"/>
</dbReference>
<keyword evidence="3" id="KW-1185">Reference proteome</keyword>